<dbReference type="EMBL" id="ML179276">
    <property type="protein sequence ID" value="THU92524.1"/>
    <property type="molecule type" value="Genomic_DNA"/>
</dbReference>
<proteinExistence type="predicted"/>
<sequence>MIRSTLLGSLIFLSLQTQIPLTEEIEPFTLEGVGDDFEWEEGIEELRKLWTKYSVPGFSAGYLVCSQAIVLAYKTKRLISFDVHNYYEAWGIVYYKIHHQLRHSFITAKLTAKLTSKMVHGQAPIHWHQFTDMNVILIPLHLENSPTTLEARYIVNDGRVMEIIGGGAFEEKDKD</sequence>
<organism evidence="2 3">
    <name type="scientific">Dendrothele bispora (strain CBS 962.96)</name>
    <dbReference type="NCBI Taxonomy" id="1314807"/>
    <lineage>
        <taxon>Eukaryota</taxon>
        <taxon>Fungi</taxon>
        <taxon>Dikarya</taxon>
        <taxon>Basidiomycota</taxon>
        <taxon>Agaricomycotina</taxon>
        <taxon>Agaricomycetes</taxon>
        <taxon>Agaricomycetidae</taxon>
        <taxon>Agaricales</taxon>
        <taxon>Agaricales incertae sedis</taxon>
        <taxon>Dendrothele</taxon>
    </lineage>
</organism>
<evidence type="ECO:0000313" key="2">
    <source>
        <dbReference type="EMBL" id="THU92524.1"/>
    </source>
</evidence>
<gene>
    <name evidence="2" type="ORF">K435DRAFT_800408</name>
</gene>
<feature type="chain" id="PRO_5020893291" evidence="1">
    <location>
        <begin position="17"/>
        <end position="175"/>
    </location>
</feature>
<feature type="signal peptide" evidence="1">
    <location>
        <begin position="1"/>
        <end position="16"/>
    </location>
</feature>
<accession>A0A4S8LSS2</accession>
<keyword evidence="1" id="KW-0732">Signal</keyword>
<evidence type="ECO:0000313" key="3">
    <source>
        <dbReference type="Proteomes" id="UP000297245"/>
    </source>
</evidence>
<evidence type="ECO:0000256" key="1">
    <source>
        <dbReference type="SAM" id="SignalP"/>
    </source>
</evidence>
<keyword evidence="3" id="KW-1185">Reference proteome</keyword>
<protein>
    <submittedName>
        <fullName evidence="2">Uncharacterized protein</fullName>
    </submittedName>
</protein>
<dbReference type="Proteomes" id="UP000297245">
    <property type="component" value="Unassembled WGS sequence"/>
</dbReference>
<dbReference type="AlphaFoldDB" id="A0A4S8LSS2"/>
<name>A0A4S8LSS2_DENBC</name>
<reference evidence="2 3" key="1">
    <citation type="journal article" date="2019" name="Nat. Ecol. Evol.">
        <title>Megaphylogeny resolves global patterns of mushroom evolution.</title>
        <authorList>
            <person name="Varga T."/>
            <person name="Krizsan K."/>
            <person name="Foldi C."/>
            <person name="Dima B."/>
            <person name="Sanchez-Garcia M."/>
            <person name="Sanchez-Ramirez S."/>
            <person name="Szollosi G.J."/>
            <person name="Szarkandi J.G."/>
            <person name="Papp V."/>
            <person name="Albert L."/>
            <person name="Andreopoulos W."/>
            <person name="Angelini C."/>
            <person name="Antonin V."/>
            <person name="Barry K.W."/>
            <person name="Bougher N.L."/>
            <person name="Buchanan P."/>
            <person name="Buyck B."/>
            <person name="Bense V."/>
            <person name="Catcheside P."/>
            <person name="Chovatia M."/>
            <person name="Cooper J."/>
            <person name="Damon W."/>
            <person name="Desjardin D."/>
            <person name="Finy P."/>
            <person name="Geml J."/>
            <person name="Haridas S."/>
            <person name="Hughes K."/>
            <person name="Justo A."/>
            <person name="Karasinski D."/>
            <person name="Kautmanova I."/>
            <person name="Kiss B."/>
            <person name="Kocsube S."/>
            <person name="Kotiranta H."/>
            <person name="LaButti K.M."/>
            <person name="Lechner B.E."/>
            <person name="Liimatainen K."/>
            <person name="Lipzen A."/>
            <person name="Lukacs Z."/>
            <person name="Mihaltcheva S."/>
            <person name="Morgado L.N."/>
            <person name="Niskanen T."/>
            <person name="Noordeloos M.E."/>
            <person name="Ohm R.A."/>
            <person name="Ortiz-Santana B."/>
            <person name="Ovrebo C."/>
            <person name="Racz N."/>
            <person name="Riley R."/>
            <person name="Savchenko A."/>
            <person name="Shiryaev A."/>
            <person name="Soop K."/>
            <person name="Spirin V."/>
            <person name="Szebenyi C."/>
            <person name="Tomsovsky M."/>
            <person name="Tulloss R.E."/>
            <person name="Uehling J."/>
            <person name="Grigoriev I.V."/>
            <person name="Vagvolgyi C."/>
            <person name="Papp T."/>
            <person name="Martin F.M."/>
            <person name="Miettinen O."/>
            <person name="Hibbett D.S."/>
            <person name="Nagy L.G."/>
        </authorList>
    </citation>
    <scope>NUCLEOTIDE SEQUENCE [LARGE SCALE GENOMIC DNA]</scope>
    <source>
        <strain evidence="2 3">CBS 962.96</strain>
    </source>
</reference>